<dbReference type="EMBL" id="OFSM01000034">
    <property type="protein sequence ID" value="SOY31928.1"/>
    <property type="molecule type" value="Genomic_DNA"/>
</dbReference>
<dbReference type="InterPro" id="IPR036890">
    <property type="entry name" value="HATPase_C_sf"/>
</dbReference>
<dbReference type="RefSeq" id="WP_103241902.1">
    <property type="nucleotide sequence ID" value="NZ_JANJZD010000036.1"/>
</dbReference>
<dbReference type="GO" id="GO:0000155">
    <property type="term" value="F:phosphorelay sensor kinase activity"/>
    <property type="evidence" value="ECO:0007669"/>
    <property type="project" value="TreeGrafter"/>
</dbReference>
<keyword evidence="4" id="KW-1003">Cell membrane</keyword>
<dbReference type="SUPFAM" id="SSF55874">
    <property type="entry name" value="ATPase domain of HSP90 chaperone/DNA topoisomerase II/histidine kinase"/>
    <property type="match status" value="1"/>
</dbReference>
<evidence type="ECO:0000256" key="2">
    <source>
        <dbReference type="ARBA" id="ARBA00004651"/>
    </source>
</evidence>
<name>A0A2K4ZN75_9FIRM</name>
<comment type="subcellular location">
    <subcellularLocation>
        <location evidence="2">Cell membrane</location>
        <topology evidence="2">Multi-pass membrane protein</topology>
    </subcellularLocation>
</comment>
<dbReference type="GO" id="GO:0005886">
    <property type="term" value="C:plasma membrane"/>
    <property type="evidence" value="ECO:0007669"/>
    <property type="project" value="UniProtKB-SubCell"/>
</dbReference>
<evidence type="ECO:0000256" key="11">
    <source>
        <dbReference type="SAM" id="Phobius"/>
    </source>
</evidence>
<comment type="catalytic activity">
    <reaction evidence="1">
        <text>ATP + protein L-histidine = ADP + protein N-phospho-L-histidine.</text>
        <dbReference type="EC" id="2.7.13.3"/>
    </reaction>
</comment>
<feature type="transmembrane region" description="Helical" evidence="11">
    <location>
        <begin position="15"/>
        <end position="34"/>
    </location>
</feature>
<dbReference type="EC" id="2.7.13.3" evidence="3"/>
<evidence type="ECO:0000256" key="3">
    <source>
        <dbReference type="ARBA" id="ARBA00012438"/>
    </source>
</evidence>
<dbReference type="InterPro" id="IPR005467">
    <property type="entry name" value="His_kinase_dom"/>
</dbReference>
<evidence type="ECO:0000256" key="9">
    <source>
        <dbReference type="ARBA" id="ARBA00023012"/>
    </source>
</evidence>
<keyword evidence="9" id="KW-0902">Two-component regulatory system</keyword>
<dbReference type="PANTHER" id="PTHR45453">
    <property type="entry name" value="PHOSPHATE REGULON SENSOR PROTEIN PHOR"/>
    <property type="match status" value="1"/>
</dbReference>
<dbReference type="GO" id="GO:0016036">
    <property type="term" value="P:cellular response to phosphate starvation"/>
    <property type="evidence" value="ECO:0007669"/>
    <property type="project" value="TreeGrafter"/>
</dbReference>
<dbReference type="SMART" id="SM00387">
    <property type="entry name" value="HATPase_c"/>
    <property type="match status" value="1"/>
</dbReference>
<keyword evidence="8 11" id="KW-1133">Transmembrane helix</keyword>
<feature type="domain" description="Histidine kinase" evidence="12">
    <location>
        <begin position="139"/>
        <end position="346"/>
    </location>
</feature>
<evidence type="ECO:0000259" key="12">
    <source>
        <dbReference type="PROSITE" id="PS50109"/>
    </source>
</evidence>
<dbReference type="PANTHER" id="PTHR45453:SF2">
    <property type="entry name" value="HISTIDINE KINASE"/>
    <property type="match status" value="1"/>
</dbReference>
<dbReference type="InterPro" id="IPR004358">
    <property type="entry name" value="Sig_transdc_His_kin-like_C"/>
</dbReference>
<dbReference type="Pfam" id="PF02518">
    <property type="entry name" value="HATPase_c"/>
    <property type="match status" value="1"/>
</dbReference>
<dbReference type="PRINTS" id="PR00344">
    <property type="entry name" value="BCTRLSENSOR"/>
</dbReference>
<dbReference type="OrthoDB" id="9780487at2"/>
<evidence type="ECO:0000256" key="5">
    <source>
        <dbReference type="ARBA" id="ARBA00022679"/>
    </source>
</evidence>
<dbReference type="InterPro" id="IPR050351">
    <property type="entry name" value="BphY/WalK/GraS-like"/>
</dbReference>
<evidence type="ECO:0000256" key="6">
    <source>
        <dbReference type="ARBA" id="ARBA00022692"/>
    </source>
</evidence>
<evidence type="ECO:0000256" key="8">
    <source>
        <dbReference type="ARBA" id="ARBA00022989"/>
    </source>
</evidence>
<evidence type="ECO:0000256" key="4">
    <source>
        <dbReference type="ARBA" id="ARBA00022475"/>
    </source>
</evidence>
<keyword evidence="7 13" id="KW-0418">Kinase</keyword>
<evidence type="ECO:0000256" key="1">
    <source>
        <dbReference type="ARBA" id="ARBA00000085"/>
    </source>
</evidence>
<organism evidence="13 14">
    <name type="scientific">Acetatifactor muris</name>
    <dbReference type="NCBI Taxonomy" id="879566"/>
    <lineage>
        <taxon>Bacteria</taxon>
        <taxon>Bacillati</taxon>
        <taxon>Bacillota</taxon>
        <taxon>Clostridia</taxon>
        <taxon>Lachnospirales</taxon>
        <taxon>Lachnospiraceae</taxon>
        <taxon>Acetatifactor</taxon>
    </lineage>
</organism>
<dbReference type="Proteomes" id="UP000236311">
    <property type="component" value="Unassembled WGS sequence"/>
</dbReference>
<evidence type="ECO:0000313" key="14">
    <source>
        <dbReference type="Proteomes" id="UP000236311"/>
    </source>
</evidence>
<keyword evidence="6 11" id="KW-0812">Transmembrane</keyword>
<evidence type="ECO:0000256" key="7">
    <source>
        <dbReference type="ARBA" id="ARBA00022777"/>
    </source>
</evidence>
<protein>
    <recommendedName>
        <fullName evidence="3">histidine kinase</fullName>
        <ecNumber evidence="3">2.7.13.3</ecNumber>
    </recommendedName>
</protein>
<dbReference type="GO" id="GO:0004721">
    <property type="term" value="F:phosphoprotein phosphatase activity"/>
    <property type="evidence" value="ECO:0007669"/>
    <property type="project" value="TreeGrafter"/>
</dbReference>
<proteinExistence type="predicted"/>
<gene>
    <name evidence="13" type="primary">graS_5</name>
    <name evidence="13" type="ORF">AMURIS_04677</name>
</gene>
<accession>A0A2K4ZN75</accession>
<reference evidence="13 14" key="1">
    <citation type="submission" date="2018-01" db="EMBL/GenBank/DDBJ databases">
        <authorList>
            <person name="Gaut B.S."/>
            <person name="Morton B.R."/>
            <person name="Clegg M.T."/>
            <person name="Duvall M.R."/>
        </authorList>
    </citation>
    <scope>NUCLEOTIDE SEQUENCE [LARGE SCALE GENOMIC DNA]</scope>
    <source>
        <strain evidence="13">GP69</strain>
    </source>
</reference>
<keyword evidence="10 11" id="KW-0472">Membrane</keyword>
<feature type="transmembrane region" description="Helical" evidence="11">
    <location>
        <begin position="40"/>
        <end position="60"/>
    </location>
</feature>
<evidence type="ECO:0000256" key="10">
    <source>
        <dbReference type="ARBA" id="ARBA00023136"/>
    </source>
</evidence>
<dbReference type="InterPro" id="IPR003594">
    <property type="entry name" value="HATPase_dom"/>
</dbReference>
<sequence length="351" mass="40694">MRLWVRYLREKRNNVIVYLTTVFFFVTVGSLYHIENLEKLLYAALLTFVIWAAVSLRQGIRYVRRSAKLEEAFRYFEETGELPGKMQMRAFDSVSEGIEDAESFQEAQERFLSLVYESKAAERQRWEESASESRDYYMMWTHQIKTPIAAMKLLFDRVNLQDRDTFLMKEELFKIEQYVEMVLTFQRLGGISSDLVLTEYALDALVRQSVKKYSVLFINKGLALELGEMDFRVVTDEKWFIFCLEQLLSNSIKYTGAGGISIRAEEAEAGCVRLFIKDTGIGIRAEDLPRIFEKGFTGYNGRLDKRSTGIGLYLCRRIFDHLGIGVWVESREGEGTEVALRIPGPSKRNLR</sequence>
<dbReference type="AlphaFoldDB" id="A0A2K4ZN75"/>
<dbReference type="Gene3D" id="3.30.565.10">
    <property type="entry name" value="Histidine kinase-like ATPase, C-terminal domain"/>
    <property type="match status" value="1"/>
</dbReference>
<evidence type="ECO:0000313" key="13">
    <source>
        <dbReference type="EMBL" id="SOY31928.1"/>
    </source>
</evidence>
<keyword evidence="14" id="KW-1185">Reference proteome</keyword>
<keyword evidence="5 13" id="KW-0808">Transferase</keyword>
<dbReference type="PROSITE" id="PS50109">
    <property type="entry name" value="HIS_KIN"/>
    <property type="match status" value="1"/>
</dbReference>